<name>A0A5F9D7U9_RABIT</name>
<keyword evidence="2" id="KW-0723">Serine/threonine-protein kinase</keyword>
<accession>A0A5F9D7U9</accession>
<dbReference type="GO" id="GO:0035556">
    <property type="term" value="P:intracellular signal transduction"/>
    <property type="evidence" value="ECO:0007669"/>
    <property type="project" value="TreeGrafter"/>
</dbReference>
<dbReference type="Ensembl" id="ENSOCUT00000036279.1">
    <property type="protein sequence ID" value="ENSOCUP00000042279.1"/>
    <property type="gene ID" value="ENSOCUG00000032030.1"/>
</dbReference>
<evidence type="ECO:0000313" key="12">
    <source>
        <dbReference type="Ensembl" id="ENSOCUP00000042279.1"/>
    </source>
</evidence>
<feature type="domain" description="Protein kinase" evidence="11">
    <location>
        <begin position="25"/>
        <end position="276"/>
    </location>
</feature>
<dbReference type="InParanoid" id="A0A5F9D7U9"/>
<feature type="region of interest" description="Disordered" evidence="10">
    <location>
        <begin position="564"/>
        <end position="600"/>
    </location>
</feature>
<keyword evidence="13" id="KW-1185">Reference proteome</keyword>
<evidence type="ECO:0000256" key="9">
    <source>
        <dbReference type="PROSITE-ProRule" id="PRU10141"/>
    </source>
</evidence>
<keyword evidence="5" id="KW-0418">Kinase</keyword>
<feature type="region of interest" description="Disordered" evidence="10">
    <location>
        <begin position="280"/>
        <end position="323"/>
    </location>
</feature>
<protein>
    <recommendedName>
        <fullName evidence="1">non-specific serine/threonine protein kinase</fullName>
        <ecNumber evidence="1">2.7.11.1</ecNumber>
    </recommendedName>
</protein>
<dbReference type="PROSITE" id="PS00107">
    <property type="entry name" value="PROTEIN_KINASE_ATP"/>
    <property type="match status" value="1"/>
</dbReference>
<dbReference type="Gene3D" id="1.10.510.10">
    <property type="entry name" value="Transferase(Phosphotransferase) domain 1"/>
    <property type="match status" value="1"/>
</dbReference>
<evidence type="ECO:0000256" key="8">
    <source>
        <dbReference type="ARBA" id="ARBA00048679"/>
    </source>
</evidence>
<evidence type="ECO:0000256" key="5">
    <source>
        <dbReference type="ARBA" id="ARBA00022777"/>
    </source>
</evidence>
<dbReference type="FunFam" id="3.30.200.20:FF:000003">
    <property type="entry name" value="Non-specific serine/threonine protein kinase"/>
    <property type="match status" value="1"/>
</dbReference>
<evidence type="ECO:0000313" key="13">
    <source>
        <dbReference type="Proteomes" id="UP000001811"/>
    </source>
</evidence>
<dbReference type="FunFam" id="1.10.510.10:FF:000571">
    <property type="entry name" value="Maternal embryonic leucine zipper kinase"/>
    <property type="match status" value="1"/>
</dbReference>
<dbReference type="SMART" id="SM00220">
    <property type="entry name" value="S_TKc"/>
    <property type="match status" value="1"/>
</dbReference>
<dbReference type="PANTHER" id="PTHR24346">
    <property type="entry name" value="MAP/MICROTUBULE AFFINITY-REGULATING KINASE"/>
    <property type="match status" value="1"/>
</dbReference>
<comment type="catalytic activity">
    <reaction evidence="7">
        <text>L-threonyl-[protein] + ATP = O-phospho-L-threonyl-[protein] + ADP + H(+)</text>
        <dbReference type="Rhea" id="RHEA:46608"/>
        <dbReference type="Rhea" id="RHEA-COMP:11060"/>
        <dbReference type="Rhea" id="RHEA-COMP:11605"/>
        <dbReference type="ChEBI" id="CHEBI:15378"/>
        <dbReference type="ChEBI" id="CHEBI:30013"/>
        <dbReference type="ChEBI" id="CHEBI:30616"/>
        <dbReference type="ChEBI" id="CHEBI:61977"/>
        <dbReference type="ChEBI" id="CHEBI:456216"/>
        <dbReference type="EC" id="2.7.11.1"/>
    </reaction>
</comment>
<reference evidence="12 13" key="1">
    <citation type="journal article" date="2011" name="Nature">
        <title>A high-resolution map of human evolutionary constraint using 29 mammals.</title>
        <authorList>
            <person name="Lindblad-Toh K."/>
            <person name="Garber M."/>
            <person name="Zuk O."/>
            <person name="Lin M.F."/>
            <person name="Parker B.J."/>
            <person name="Washietl S."/>
            <person name="Kheradpour P."/>
            <person name="Ernst J."/>
            <person name="Jordan G."/>
            <person name="Mauceli E."/>
            <person name="Ward L.D."/>
            <person name="Lowe C.B."/>
            <person name="Holloway A.K."/>
            <person name="Clamp M."/>
            <person name="Gnerre S."/>
            <person name="Alfoldi J."/>
            <person name="Beal K."/>
            <person name="Chang J."/>
            <person name="Clawson H."/>
            <person name="Cuff J."/>
            <person name="Di Palma F."/>
            <person name="Fitzgerald S."/>
            <person name="Flicek P."/>
            <person name="Guttman M."/>
            <person name="Hubisz M.J."/>
            <person name="Jaffe D.B."/>
            <person name="Jungreis I."/>
            <person name="Kent W.J."/>
            <person name="Kostka D."/>
            <person name="Lara M."/>
            <person name="Martins A.L."/>
            <person name="Massingham T."/>
            <person name="Moltke I."/>
            <person name="Raney B.J."/>
            <person name="Rasmussen M.D."/>
            <person name="Robinson J."/>
            <person name="Stark A."/>
            <person name="Vilella A.J."/>
            <person name="Wen J."/>
            <person name="Xie X."/>
            <person name="Zody M.C."/>
            <person name="Baldwin J."/>
            <person name="Bloom T."/>
            <person name="Chin C.W."/>
            <person name="Heiman D."/>
            <person name="Nicol R."/>
            <person name="Nusbaum C."/>
            <person name="Young S."/>
            <person name="Wilkinson J."/>
            <person name="Worley K.C."/>
            <person name="Kovar C.L."/>
            <person name="Muzny D.M."/>
            <person name="Gibbs R.A."/>
            <person name="Cree A."/>
            <person name="Dihn H.H."/>
            <person name="Fowler G."/>
            <person name="Jhangiani S."/>
            <person name="Joshi V."/>
            <person name="Lee S."/>
            <person name="Lewis L.R."/>
            <person name="Nazareth L.V."/>
            <person name="Okwuonu G."/>
            <person name="Santibanez J."/>
            <person name="Warren W.C."/>
            <person name="Mardis E.R."/>
            <person name="Weinstock G.M."/>
            <person name="Wilson R.K."/>
            <person name="Delehaunty K."/>
            <person name="Dooling D."/>
            <person name="Fronik C."/>
            <person name="Fulton L."/>
            <person name="Fulton B."/>
            <person name="Graves T."/>
            <person name="Minx P."/>
            <person name="Sodergren E."/>
            <person name="Birney E."/>
            <person name="Margulies E.H."/>
            <person name="Herrero J."/>
            <person name="Green E.D."/>
            <person name="Haussler D."/>
            <person name="Siepel A."/>
            <person name="Goldman N."/>
            <person name="Pollard K.S."/>
            <person name="Pedersen J.S."/>
            <person name="Lander E.S."/>
            <person name="Kellis M."/>
        </authorList>
    </citation>
    <scope>NUCLEOTIDE SEQUENCE [LARGE SCALE GENOMIC DNA]</scope>
    <source>
        <strain evidence="13">Thorbecke</strain>
    </source>
</reference>
<sequence length="636" mass="69944">TRHKDTPTMSGDRSSHTEEEVFRGYEVLRTLGKGSFGKVKLARHMESGTMLAVKIIAREHGDSSEVPQARVEAEIMNSLHHPHIVKLMQVDYTAEKAYLFMEYISVGDLGKLVAVRGHLQEQEACWYFSQALEAVEYCHKQHIVHRDIKLENLLVDRNMCIKLIDFGLSQKLTEGQQLNSLCGSLVYCAPEEFLGKEFDGYKADVWSLGVLLYTMVKGWLPFEGESFTCLKEAILAGSYLVPSSISGELEQLLDWLMTYDPAERPTVADAMGHKWLSMEQKGPKLNEDTAEQSLSSTEDEDLSDSVESLSSQEGLREQDGPLWGKAQLQADLRGGGSEIYMGLPGPSHVIEGPKYLSGLLFQLGCEEEDGCLSPALSWGKSQEGFRGAARPELTEVELLASPEDAEAQHYLVELGFQLSHKAASLTPSLQASAMSPVLPEGDQSSGLNACHRARRMDGSPPGMMMIHTPCPVLRYNSPVSSVSTLNTSSSEAHRSDSPHPVIRRRTYIPGPVLSYNSSLSSIATISITSSEAEKTDGPQPGIRRKTYIPWPVLRYNSPVSSISTLSSSSSEDHLADRSCSQGVAENESLPENQQDEEAGTSLAKAAKSKGRQGFCRRMVNCLLRVCCILPDPEEDL</sequence>
<dbReference type="InterPro" id="IPR008271">
    <property type="entry name" value="Ser/Thr_kinase_AS"/>
</dbReference>
<dbReference type="CDD" id="cd14003">
    <property type="entry name" value="STKc_AMPK-like"/>
    <property type="match status" value="1"/>
</dbReference>
<comment type="catalytic activity">
    <reaction evidence="8">
        <text>L-seryl-[protein] + ATP = O-phospho-L-seryl-[protein] + ADP + H(+)</text>
        <dbReference type="Rhea" id="RHEA:17989"/>
        <dbReference type="Rhea" id="RHEA-COMP:9863"/>
        <dbReference type="Rhea" id="RHEA-COMP:11604"/>
        <dbReference type="ChEBI" id="CHEBI:15378"/>
        <dbReference type="ChEBI" id="CHEBI:29999"/>
        <dbReference type="ChEBI" id="CHEBI:30616"/>
        <dbReference type="ChEBI" id="CHEBI:83421"/>
        <dbReference type="ChEBI" id="CHEBI:456216"/>
        <dbReference type="EC" id="2.7.11.1"/>
    </reaction>
</comment>
<keyword evidence="3" id="KW-0808">Transferase</keyword>
<reference evidence="12" key="3">
    <citation type="submission" date="2025-09" db="UniProtKB">
        <authorList>
            <consortium name="Ensembl"/>
        </authorList>
    </citation>
    <scope>IDENTIFICATION</scope>
    <source>
        <strain evidence="12">Thorbecke</strain>
    </source>
</reference>
<feature type="region of interest" description="Disordered" evidence="10">
    <location>
        <begin position="481"/>
        <end position="503"/>
    </location>
</feature>
<dbReference type="Pfam" id="PF00069">
    <property type="entry name" value="Pkinase"/>
    <property type="match status" value="1"/>
</dbReference>
<keyword evidence="6 9" id="KW-0067">ATP-binding</keyword>
<dbReference type="Proteomes" id="UP000001811">
    <property type="component" value="Unplaced"/>
</dbReference>
<reference evidence="12" key="2">
    <citation type="submission" date="2025-08" db="UniProtKB">
        <authorList>
            <consortium name="Ensembl"/>
        </authorList>
    </citation>
    <scope>IDENTIFICATION</scope>
    <source>
        <strain evidence="12">Thorbecke</strain>
    </source>
</reference>
<dbReference type="GO" id="GO:0005524">
    <property type="term" value="F:ATP binding"/>
    <property type="evidence" value="ECO:0007669"/>
    <property type="project" value="UniProtKB-UniRule"/>
</dbReference>
<dbReference type="InterPro" id="IPR011009">
    <property type="entry name" value="Kinase-like_dom_sf"/>
</dbReference>
<evidence type="ECO:0000256" key="3">
    <source>
        <dbReference type="ARBA" id="ARBA00022679"/>
    </source>
</evidence>
<dbReference type="SMR" id="A0A5F9D7U9"/>
<evidence type="ECO:0000256" key="1">
    <source>
        <dbReference type="ARBA" id="ARBA00012513"/>
    </source>
</evidence>
<evidence type="ECO:0000256" key="6">
    <source>
        <dbReference type="ARBA" id="ARBA00022840"/>
    </source>
</evidence>
<dbReference type="EC" id="2.7.11.1" evidence="1"/>
<feature type="binding site" evidence="9">
    <location>
        <position position="54"/>
    </location>
    <ligand>
        <name>ATP</name>
        <dbReference type="ChEBI" id="CHEBI:30616"/>
    </ligand>
</feature>
<dbReference type="Bgee" id="ENSOCUG00000032030">
    <property type="expression patterns" value="Expressed in testis and 1 other cell type or tissue"/>
</dbReference>
<organism evidence="12 13">
    <name type="scientific">Oryctolagus cuniculus</name>
    <name type="common">Rabbit</name>
    <dbReference type="NCBI Taxonomy" id="9986"/>
    <lineage>
        <taxon>Eukaryota</taxon>
        <taxon>Metazoa</taxon>
        <taxon>Chordata</taxon>
        <taxon>Craniata</taxon>
        <taxon>Vertebrata</taxon>
        <taxon>Euteleostomi</taxon>
        <taxon>Mammalia</taxon>
        <taxon>Eutheria</taxon>
        <taxon>Euarchontoglires</taxon>
        <taxon>Glires</taxon>
        <taxon>Lagomorpha</taxon>
        <taxon>Leporidae</taxon>
        <taxon>Oryctolagus</taxon>
    </lineage>
</organism>
<dbReference type="PROSITE" id="PS00108">
    <property type="entry name" value="PROTEIN_KINASE_ST"/>
    <property type="match status" value="1"/>
</dbReference>
<evidence type="ECO:0000256" key="7">
    <source>
        <dbReference type="ARBA" id="ARBA00047899"/>
    </source>
</evidence>
<dbReference type="PROSITE" id="PS50011">
    <property type="entry name" value="PROTEIN_KINASE_DOM"/>
    <property type="match status" value="1"/>
</dbReference>
<evidence type="ECO:0000256" key="4">
    <source>
        <dbReference type="ARBA" id="ARBA00022741"/>
    </source>
</evidence>
<evidence type="ECO:0000259" key="11">
    <source>
        <dbReference type="PROSITE" id="PS50011"/>
    </source>
</evidence>
<dbReference type="InterPro" id="IPR000719">
    <property type="entry name" value="Prot_kinase_dom"/>
</dbReference>
<keyword evidence="4 9" id="KW-0547">Nucleotide-binding</keyword>
<dbReference type="AlphaFoldDB" id="A0A5F9D7U9"/>
<dbReference type="SUPFAM" id="SSF56112">
    <property type="entry name" value="Protein kinase-like (PK-like)"/>
    <property type="match status" value="1"/>
</dbReference>
<feature type="compositionally biased region" description="Low complexity" evidence="10">
    <location>
        <begin position="481"/>
        <end position="490"/>
    </location>
</feature>
<proteinExistence type="predicted"/>
<dbReference type="PANTHER" id="PTHR24346:SF82">
    <property type="entry name" value="KP78A-RELATED"/>
    <property type="match status" value="1"/>
</dbReference>
<dbReference type="GO" id="GO:0004674">
    <property type="term" value="F:protein serine/threonine kinase activity"/>
    <property type="evidence" value="ECO:0007669"/>
    <property type="project" value="UniProtKB-KW"/>
</dbReference>
<dbReference type="InterPro" id="IPR017441">
    <property type="entry name" value="Protein_kinase_ATP_BS"/>
</dbReference>
<dbReference type="GeneTree" id="ENSGT00940000160886"/>
<evidence type="ECO:0000256" key="10">
    <source>
        <dbReference type="SAM" id="MobiDB-lite"/>
    </source>
</evidence>
<evidence type="ECO:0000256" key="2">
    <source>
        <dbReference type="ARBA" id="ARBA00022527"/>
    </source>
</evidence>
<dbReference type="GO" id="GO:0005737">
    <property type="term" value="C:cytoplasm"/>
    <property type="evidence" value="ECO:0007669"/>
    <property type="project" value="TreeGrafter"/>
</dbReference>